<gene>
    <name evidence="3" type="ORF">ACFP81_12540</name>
</gene>
<keyword evidence="4" id="KW-1185">Reference proteome</keyword>
<evidence type="ECO:0000256" key="1">
    <source>
        <dbReference type="SAM" id="MobiDB-lite"/>
    </source>
</evidence>
<name>A0ABW1YEG0_9DEIO</name>
<dbReference type="PANTHER" id="PTHR43646">
    <property type="entry name" value="GLYCOSYLTRANSFERASE"/>
    <property type="match status" value="1"/>
</dbReference>
<evidence type="ECO:0000259" key="2">
    <source>
        <dbReference type="Pfam" id="PF00535"/>
    </source>
</evidence>
<sequence>MKAAGRALAGLVGAAFAVKLGVLLVNAATFPRLRRPAAAPDLSGVSLLVPARDEAHNLAATLPALLAQGAGEVLVLDDGSTDGTAELATRLCAGVPGARVLRGRELPPAGAASPGPAGNWGPPHRANTLFLPMPT</sequence>
<dbReference type="RefSeq" id="WP_380083861.1">
    <property type="nucleotide sequence ID" value="NZ_JBHSWD010000002.1"/>
</dbReference>
<dbReference type="EMBL" id="JBHSWD010000002">
    <property type="protein sequence ID" value="MFC6592741.1"/>
    <property type="molecule type" value="Genomic_DNA"/>
</dbReference>
<keyword evidence="3" id="KW-0328">Glycosyltransferase</keyword>
<dbReference type="PANTHER" id="PTHR43646:SF3">
    <property type="entry name" value="SLR1566 PROTEIN"/>
    <property type="match status" value="1"/>
</dbReference>
<keyword evidence="3" id="KW-0808">Transferase</keyword>
<proteinExistence type="predicted"/>
<dbReference type="Proteomes" id="UP001596297">
    <property type="component" value="Unassembled WGS sequence"/>
</dbReference>
<evidence type="ECO:0000313" key="4">
    <source>
        <dbReference type="Proteomes" id="UP001596297"/>
    </source>
</evidence>
<feature type="domain" description="Glycosyltransferase 2-like" evidence="2">
    <location>
        <begin position="46"/>
        <end position="104"/>
    </location>
</feature>
<dbReference type="EC" id="2.4.-.-" evidence="3"/>
<dbReference type="Gene3D" id="3.90.550.10">
    <property type="entry name" value="Spore Coat Polysaccharide Biosynthesis Protein SpsA, Chain A"/>
    <property type="match status" value="1"/>
</dbReference>
<evidence type="ECO:0000313" key="3">
    <source>
        <dbReference type="EMBL" id="MFC6592741.1"/>
    </source>
</evidence>
<reference evidence="4" key="1">
    <citation type="journal article" date="2019" name="Int. J. Syst. Evol. Microbiol.">
        <title>The Global Catalogue of Microorganisms (GCM) 10K type strain sequencing project: providing services to taxonomists for standard genome sequencing and annotation.</title>
        <authorList>
            <consortium name="The Broad Institute Genomics Platform"/>
            <consortium name="The Broad Institute Genome Sequencing Center for Infectious Disease"/>
            <person name="Wu L."/>
            <person name="Ma J."/>
        </authorList>
    </citation>
    <scope>NUCLEOTIDE SEQUENCE [LARGE SCALE GENOMIC DNA]</scope>
    <source>
        <strain evidence="4">CGMCC 1.15772</strain>
    </source>
</reference>
<dbReference type="InterPro" id="IPR029044">
    <property type="entry name" value="Nucleotide-diphossugar_trans"/>
</dbReference>
<comment type="caution">
    <text evidence="3">The sequence shown here is derived from an EMBL/GenBank/DDBJ whole genome shotgun (WGS) entry which is preliminary data.</text>
</comment>
<dbReference type="GO" id="GO:0016757">
    <property type="term" value="F:glycosyltransferase activity"/>
    <property type="evidence" value="ECO:0007669"/>
    <property type="project" value="UniProtKB-KW"/>
</dbReference>
<dbReference type="Pfam" id="PF00535">
    <property type="entry name" value="Glycos_transf_2"/>
    <property type="match status" value="1"/>
</dbReference>
<dbReference type="InterPro" id="IPR001173">
    <property type="entry name" value="Glyco_trans_2-like"/>
</dbReference>
<protein>
    <submittedName>
        <fullName evidence="3">Glycosyltransferase</fullName>
        <ecNumber evidence="3">2.4.-.-</ecNumber>
    </submittedName>
</protein>
<dbReference type="SUPFAM" id="SSF53448">
    <property type="entry name" value="Nucleotide-diphospho-sugar transferases"/>
    <property type="match status" value="1"/>
</dbReference>
<feature type="region of interest" description="Disordered" evidence="1">
    <location>
        <begin position="105"/>
        <end position="135"/>
    </location>
</feature>
<feature type="compositionally biased region" description="Low complexity" evidence="1">
    <location>
        <begin position="107"/>
        <end position="123"/>
    </location>
</feature>
<accession>A0ABW1YEG0</accession>
<organism evidence="3 4">
    <name type="scientific">Deinococcus lacus</name>
    <dbReference type="NCBI Taxonomy" id="392561"/>
    <lineage>
        <taxon>Bacteria</taxon>
        <taxon>Thermotogati</taxon>
        <taxon>Deinococcota</taxon>
        <taxon>Deinococci</taxon>
        <taxon>Deinococcales</taxon>
        <taxon>Deinococcaceae</taxon>
        <taxon>Deinococcus</taxon>
    </lineage>
</organism>